<proteinExistence type="predicted"/>
<reference evidence="3 4" key="1">
    <citation type="submission" date="2021-06" db="EMBL/GenBank/DDBJ databases">
        <authorList>
            <person name="Sun Q."/>
            <person name="Li D."/>
        </authorList>
    </citation>
    <scope>NUCLEOTIDE SEQUENCE [LARGE SCALE GENOMIC DNA]</scope>
    <source>
        <strain evidence="3 4">MSJ-11</strain>
    </source>
</reference>
<dbReference type="InterPro" id="IPR046867">
    <property type="entry name" value="AldOxase/xan_DH_MoCoBD2"/>
</dbReference>
<dbReference type="Pfam" id="PF02738">
    <property type="entry name" value="MoCoBD_1"/>
    <property type="match status" value="1"/>
</dbReference>
<evidence type="ECO:0000313" key="3">
    <source>
        <dbReference type="EMBL" id="MBU5484718.1"/>
    </source>
</evidence>
<keyword evidence="1" id="KW-0500">Molybdenum</keyword>
<dbReference type="Proteomes" id="UP000726170">
    <property type="component" value="Unassembled WGS sequence"/>
</dbReference>
<evidence type="ECO:0000259" key="2">
    <source>
        <dbReference type="SMART" id="SM01008"/>
    </source>
</evidence>
<evidence type="ECO:0000313" key="4">
    <source>
        <dbReference type="Proteomes" id="UP000726170"/>
    </source>
</evidence>
<dbReference type="InterPro" id="IPR000674">
    <property type="entry name" value="Ald_Oxase/Xan_DH_a/b"/>
</dbReference>
<gene>
    <name evidence="3" type="ORF">KQI86_10270</name>
</gene>
<dbReference type="RefSeq" id="WP_216439178.1">
    <property type="nucleotide sequence ID" value="NZ_JAHLQF010000002.1"/>
</dbReference>
<dbReference type="InterPro" id="IPR016208">
    <property type="entry name" value="Ald_Oxase/xanthine_DH-like"/>
</dbReference>
<dbReference type="PANTHER" id="PTHR11908:SF132">
    <property type="entry name" value="ALDEHYDE OXIDASE 1-RELATED"/>
    <property type="match status" value="1"/>
</dbReference>
<dbReference type="PANTHER" id="PTHR11908">
    <property type="entry name" value="XANTHINE DEHYDROGENASE"/>
    <property type="match status" value="1"/>
</dbReference>
<dbReference type="SMART" id="SM01008">
    <property type="entry name" value="Ald_Xan_dh_C"/>
    <property type="match status" value="1"/>
</dbReference>
<organism evidence="3 4">
    <name type="scientific">Clostridium mobile</name>
    <dbReference type="NCBI Taxonomy" id="2841512"/>
    <lineage>
        <taxon>Bacteria</taxon>
        <taxon>Bacillati</taxon>
        <taxon>Bacillota</taxon>
        <taxon>Clostridia</taxon>
        <taxon>Eubacteriales</taxon>
        <taxon>Clostridiaceae</taxon>
        <taxon>Clostridium</taxon>
    </lineage>
</organism>
<protein>
    <submittedName>
        <fullName evidence="3">Molybdopterin-dependent oxidoreductase</fullName>
    </submittedName>
</protein>
<feature type="domain" description="Aldehyde oxidase/xanthine dehydrogenase a/b hammerhead" evidence="2">
    <location>
        <begin position="22"/>
        <end position="134"/>
    </location>
</feature>
<evidence type="ECO:0000256" key="1">
    <source>
        <dbReference type="ARBA" id="ARBA00022505"/>
    </source>
</evidence>
<dbReference type="EMBL" id="JAHLQF010000002">
    <property type="protein sequence ID" value="MBU5484718.1"/>
    <property type="molecule type" value="Genomic_DNA"/>
</dbReference>
<sequence>MGEKLKYVGKYVPIHDIEEKVTGKVKYVGDMEFSKMLHAKLLLSDIAHGKIISIDTSEAEKLPGVKGVYTYKNSPNTLYNSHKWIEGIEVIKDESLFSDIVRFHGDRIGAVVADTKEIAEKAVKLIKVQYEELPLVLNPEEALKKDSYKIHNRDNLIYSKELKCGEPEEIGTSKFVIEDRVETPKIHHGAMETHGCVVDIDSYGNLTVYTPCQVVFQVRLIISEALNMALNKIRVVKTTMGGSFGGKGLPILEPVCAFLSLATKMPVSLVLDRTESILSTRTRTKTLGRVKTAVDEEGKILSRDIHMLIDTGAYATNGEAIAMAMGKKAFKLYRVKNQKYTADVVYTNTPIGGAARGYGSPQIHALTEINMDNVAKALNMDPVELRLKNLVHPYDKDPLGGPELGNARIIDCVIKGAEAFKWKEKYNEAKGEGRFVRGVGMACAAHGNGYYGAYPDFITMSLRIDEEGDAVLKGAIHDQGCGTNTTMMQIVAEALEMDINKVHVPEADTLLSPYDSAGTQASRVTFVCGGCAKELSEKVREKLINYSAEILECNKEDIILEKGMIYNNKASIQNKISYGEMVTHIQSKFNDEVGDTLTYKSPANPASYGVNFVEVEVDRVTGRVKIIDFIAVHDIGKAINAGFAEGQVQGAVQMGIGLALCEEFVFDDKGIMTANRFSRYHVINAPDMPEVKVILVEEGEEYGPYGAKSIGEVCAVPSAPAIINAINNALDINITTLPATPERVLEALRKKGEII</sequence>
<keyword evidence="4" id="KW-1185">Reference proteome</keyword>
<dbReference type="Pfam" id="PF20256">
    <property type="entry name" value="MoCoBD_2"/>
    <property type="match status" value="1"/>
</dbReference>
<dbReference type="InterPro" id="IPR008274">
    <property type="entry name" value="AldOxase/xan_DH_MoCoBD1"/>
</dbReference>
<accession>A0ABS6EHL8</accession>
<dbReference type="Pfam" id="PF01315">
    <property type="entry name" value="Ald_Xan_dh_C"/>
    <property type="match status" value="1"/>
</dbReference>
<comment type="caution">
    <text evidence="3">The sequence shown here is derived from an EMBL/GenBank/DDBJ whole genome shotgun (WGS) entry which is preliminary data.</text>
</comment>
<name>A0ABS6EHL8_9CLOT</name>